<evidence type="ECO:0000256" key="2">
    <source>
        <dbReference type="ARBA" id="ARBA00022692"/>
    </source>
</evidence>
<accession>E9GZT4</accession>
<evidence type="ECO:0000256" key="4">
    <source>
        <dbReference type="ARBA" id="ARBA00023136"/>
    </source>
</evidence>
<dbReference type="Proteomes" id="UP000000305">
    <property type="component" value="Unassembled WGS sequence"/>
</dbReference>
<evidence type="ECO:0000313" key="6">
    <source>
        <dbReference type="EMBL" id="EFX75048.1"/>
    </source>
</evidence>
<dbReference type="InterPro" id="IPR004842">
    <property type="entry name" value="SLC12A_fam"/>
</dbReference>
<feature type="transmembrane region" description="Helical" evidence="5">
    <location>
        <begin position="30"/>
        <end position="57"/>
    </location>
</feature>
<keyword evidence="3 5" id="KW-1133">Transmembrane helix</keyword>
<dbReference type="PANTHER" id="PTHR11827">
    <property type="entry name" value="SOLUTE CARRIER FAMILY 12, CATION COTRANSPORTERS"/>
    <property type="match status" value="1"/>
</dbReference>
<dbReference type="GO" id="GO:0015377">
    <property type="term" value="F:chloride:monoatomic cation symporter activity"/>
    <property type="evidence" value="ECO:0007669"/>
    <property type="project" value="InterPro"/>
</dbReference>
<protein>
    <submittedName>
        <fullName evidence="6">Uncharacterized protein</fullName>
    </submittedName>
</protein>
<reference evidence="6 7" key="1">
    <citation type="journal article" date="2011" name="Science">
        <title>The ecoresponsive genome of Daphnia pulex.</title>
        <authorList>
            <person name="Colbourne J.K."/>
            <person name="Pfrender M.E."/>
            <person name="Gilbert D."/>
            <person name="Thomas W.K."/>
            <person name="Tucker A."/>
            <person name="Oakley T.H."/>
            <person name="Tokishita S."/>
            <person name="Aerts A."/>
            <person name="Arnold G.J."/>
            <person name="Basu M.K."/>
            <person name="Bauer D.J."/>
            <person name="Caceres C.E."/>
            <person name="Carmel L."/>
            <person name="Casola C."/>
            <person name="Choi J.H."/>
            <person name="Detter J.C."/>
            <person name="Dong Q."/>
            <person name="Dusheyko S."/>
            <person name="Eads B.D."/>
            <person name="Frohlich T."/>
            <person name="Geiler-Samerotte K.A."/>
            <person name="Gerlach D."/>
            <person name="Hatcher P."/>
            <person name="Jogdeo S."/>
            <person name="Krijgsveld J."/>
            <person name="Kriventseva E.V."/>
            <person name="Kultz D."/>
            <person name="Laforsch C."/>
            <person name="Lindquist E."/>
            <person name="Lopez J."/>
            <person name="Manak J.R."/>
            <person name="Muller J."/>
            <person name="Pangilinan J."/>
            <person name="Patwardhan R.P."/>
            <person name="Pitluck S."/>
            <person name="Pritham E.J."/>
            <person name="Rechtsteiner A."/>
            <person name="Rho M."/>
            <person name="Rogozin I.B."/>
            <person name="Sakarya O."/>
            <person name="Salamov A."/>
            <person name="Schaack S."/>
            <person name="Shapiro H."/>
            <person name="Shiga Y."/>
            <person name="Skalitzky C."/>
            <person name="Smith Z."/>
            <person name="Souvorov A."/>
            <person name="Sung W."/>
            <person name="Tang Z."/>
            <person name="Tsuchiya D."/>
            <person name="Tu H."/>
            <person name="Vos H."/>
            <person name="Wang M."/>
            <person name="Wolf Y.I."/>
            <person name="Yamagata H."/>
            <person name="Yamada T."/>
            <person name="Ye Y."/>
            <person name="Shaw J.R."/>
            <person name="Andrews J."/>
            <person name="Crease T.J."/>
            <person name="Tang H."/>
            <person name="Lucas S.M."/>
            <person name="Robertson H.M."/>
            <person name="Bork P."/>
            <person name="Koonin E.V."/>
            <person name="Zdobnov E.M."/>
            <person name="Grigoriev I.V."/>
            <person name="Lynch M."/>
            <person name="Boore J.L."/>
        </authorList>
    </citation>
    <scope>NUCLEOTIDE SEQUENCE [LARGE SCALE GENOMIC DNA]</scope>
</reference>
<evidence type="ECO:0000313" key="7">
    <source>
        <dbReference type="Proteomes" id="UP000000305"/>
    </source>
</evidence>
<evidence type="ECO:0000256" key="5">
    <source>
        <dbReference type="SAM" id="Phobius"/>
    </source>
</evidence>
<comment type="subcellular location">
    <subcellularLocation>
        <location evidence="1">Membrane</location>
        <topology evidence="1">Multi-pass membrane protein</topology>
    </subcellularLocation>
</comment>
<dbReference type="KEGG" id="dpx:DAPPUDRAFT_251140"/>
<dbReference type="PANTHER" id="PTHR11827:SF73">
    <property type="entry name" value="KAZACHOC, ISOFORM G"/>
    <property type="match status" value="1"/>
</dbReference>
<dbReference type="GO" id="GO:0016020">
    <property type="term" value="C:membrane"/>
    <property type="evidence" value="ECO:0007669"/>
    <property type="project" value="UniProtKB-SubCell"/>
</dbReference>
<dbReference type="OrthoDB" id="2020542at2759"/>
<dbReference type="eggNOG" id="KOG2082">
    <property type="taxonomic scope" value="Eukaryota"/>
</dbReference>
<keyword evidence="2 5" id="KW-0812">Transmembrane</keyword>
<evidence type="ECO:0000256" key="1">
    <source>
        <dbReference type="ARBA" id="ARBA00004141"/>
    </source>
</evidence>
<dbReference type="EMBL" id="GL732578">
    <property type="protein sequence ID" value="EFX75048.1"/>
    <property type="molecule type" value="Genomic_DNA"/>
</dbReference>
<dbReference type="AlphaFoldDB" id="E9GZT4"/>
<dbReference type="HOGENOM" id="CLU_2724794_0_0_1"/>
<name>E9GZT4_DAPPU</name>
<keyword evidence="4 5" id="KW-0472">Membrane</keyword>
<sequence length="72" mass="8447">MLYVYGFINLACALIQTLLRTPIWRPRSKYYHWSLFFIGASLCVPVMFMSSWLYALIAIGHRSGHHHLQVLH</sequence>
<proteinExistence type="predicted"/>
<keyword evidence="7" id="KW-1185">Reference proteome</keyword>
<evidence type="ECO:0000256" key="3">
    <source>
        <dbReference type="ARBA" id="ARBA00022989"/>
    </source>
</evidence>
<gene>
    <name evidence="6" type="ORF">DAPPUDRAFT_251140</name>
</gene>
<organism evidence="6 7">
    <name type="scientific">Daphnia pulex</name>
    <name type="common">Water flea</name>
    <dbReference type="NCBI Taxonomy" id="6669"/>
    <lineage>
        <taxon>Eukaryota</taxon>
        <taxon>Metazoa</taxon>
        <taxon>Ecdysozoa</taxon>
        <taxon>Arthropoda</taxon>
        <taxon>Crustacea</taxon>
        <taxon>Branchiopoda</taxon>
        <taxon>Diplostraca</taxon>
        <taxon>Cladocera</taxon>
        <taxon>Anomopoda</taxon>
        <taxon>Daphniidae</taxon>
        <taxon>Daphnia</taxon>
    </lineage>
</organism>
<dbReference type="InParanoid" id="E9GZT4"/>